<sequence>MHDATLFLTHEEARDPEISSKLDGEYPAVDAEGQTYLDGHTVYFGTAADLIEEQNEDVAVDEREISTSRPKSLVPRAIDFYADVSTDPGFIGVSSVSKGEWFVKRVAAQTGVNVKETRIDVDAFAEYIREQTETADAWNVSHSRDYGGGKEKTSIDYHDAADIESARDGTIGLGFEYMWNDAFVDGVIYESGYVANYSNGLLEEGFALWVREEVLPFLEIDLGDEESSEQTTLTEDEKDRAEVAATDGGDDDGE</sequence>
<dbReference type="EMBL" id="JBHSXI010000001">
    <property type="protein sequence ID" value="MFC6887892.1"/>
    <property type="molecule type" value="Genomic_DNA"/>
</dbReference>
<feature type="region of interest" description="Disordered" evidence="1">
    <location>
        <begin position="222"/>
        <end position="254"/>
    </location>
</feature>
<dbReference type="AlphaFoldDB" id="A0ABD5UKS2"/>
<comment type="caution">
    <text evidence="2">The sequence shown here is derived from an EMBL/GenBank/DDBJ whole genome shotgun (WGS) entry which is preliminary data.</text>
</comment>
<proteinExistence type="predicted"/>
<evidence type="ECO:0000313" key="2">
    <source>
        <dbReference type="EMBL" id="MFC6887892.1"/>
    </source>
</evidence>
<reference evidence="2 3" key="1">
    <citation type="journal article" date="2019" name="Int. J. Syst. Evol. Microbiol.">
        <title>The Global Catalogue of Microorganisms (GCM) 10K type strain sequencing project: providing services to taxonomists for standard genome sequencing and annotation.</title>
        <authorList>
            <consortium name="The Broad Institute Genomics Platform"/>
            <consortium name="The Broad Institute Genome Sequencing Center for Infectious Disease"/>
            <person name="Wu L."/>
            <person name="Ma J."/>
        </authorList>
    </citation>
    <scope>NUCLEOTIDE SEQUENCE [LARGE SCALE GENOMIC DNA]</scope>
    <source>
        <strain evidence="2 3">Y73</strain>
    </source>
</reference>
<dbReference type="Proteomes" id="UP001596333">
    <property type="component" value="Unassembled WGS sequence"/>
</dbReference>
<dbReference type="RefSeq" id="WP_379764400.1">
    <property type="nucleotide sequence ID" value="NZ_JBHSXI010000001.1"/>
</dbReference>
<gene>
    <name evidence="2" type="ORF">ACFQEY_02315</name>
</gene>
<evidence type="ECO:0000313" key="3">
    <source>
        <dbReference type="Proteomes" id="UP001596333"/>
    </source>
</evidence>
<name>A0ABD5UKS2_9EURY</name>
<keyword evidence="3" id="KW-1185">Reference proteome</keyword>
<evidence type="ECO:0000256" key="1">
    <source>
        <dbReference type="SAM" id="MobiDB-lite"/>
    </source>
</evidence>
<accession>A0ABD5UKS2</accession>
<organism evidence="2 3">
    <name type="scientific">Halorubrum trueperi</name>
    <dbReference type="NCBI Taxonomy" id="2004704"/>
    <lineage>
        <taxon>Archaea</taxon>
        <taxon>Methanobacteriati</taxon>
        <taxon>Methanobacteriota</taxon>
        <taxon>Stenosarchaea group</taxon>
        <taxon>Halobacteria</taxon>
        <taxon>Halobacteriales</taxon>
        <taxon>Haloferacaceae</taxon>
        <taxon>Halorubrum</taxon>
    </lineage>
</organism>
<protein>
    <submittedName>
        <fullName evidence="2">Uncharacterized protein</fullName>
    </submittedName>
</protein>